<reference evidence="2 4" key="1">
    <citation type="journal article" date="2011" name="Nature">
        <title>The Medicago genome provides insight into the evolution of rhizobial symbioses.</title>
        <authorList>
            <person name="Young N.D."/>
            <person name="Debelle F."/>
            <person name="Oldroyd G.E."/>
            <person name="Geurts R."/>
            <person name="Cannon S.B."/>
            <person name="Udvardi M.K."/>
            <person name="Benedito V.A."/>
            <person name="Mayer K.F."/>
            <person name="Gouzy J."/>
            <person name="Schoof H."/>
            <person name="Van de Peer Y."/>
            <person name="Proost S."/>
            <person name="Cook D.R."/>
            <person name="Meyers B.C."/>
            <person name="Spannagl M."/>
            <person name="Cheung F."/>
            <person name="De Mita S."/>
            <person name="Krishnakumar V."/>
            <person name="Gundlach H."/>
            <person name="Zhou S."/>
            <person name="Mudge J."/>
            <person name="Bharti A.K."/>
            <person name="Murray J.D."/>
            <person name="Naoumkina M.A."/>
            <person name="Rosen B."/>
            <person name="Silverstein K.A."/>
            <person name="Tang H."/>
            <person name="Rombauts S."/>
            <person name="Zhao P.X."/>
            <person name="Zhou P."/>
            <person name="Barbe V."/>
            <person name="Bardou P."/>
            <person name="Bechner M."/>
            <person name="Bellec A."/>
            <person name="Berger A."/>
            <person name="Berges H."/>
            <person name="Bidwell S."/>
            <person name="Bisseling T."/>
            <person name="Choisne N."/>
            <person name="Couloux A."/>
            <person name="Denny R."/>
            <person name="Deshpande S."/>
            <person name="Dai X."/>
            <person name="Doyle J.J."/>
            <person name="Dudez A.M."/>
            <person name="Farmer A.D."/>
            <person name="Fouteau S."/>
            <person name="Franken C."/>
            <person name="Gibelin C."/>
            <person name="Gish J."/>
            <person name="Goldstein S."/>
            <person name="Gonzalez A.J."/>
            <person name="Green P.J."/>
            <person name="Hallab A."/>
            <person name="Hartog M."/>
            <person name="Hua A."/>
            <person name="Humphray S.J."/>
            <person name="Jeong D.H."/>
            <person name="Jing Y."/>
            <person name="Jocker A."/>
            <person name="Kenton S.M."/>
            <person name="Kim D.J."/>
            <person name="Klee K."/>
            <person name="Lai H."/>
            <person name="Lang C."/>
            <person name="Lin S."/>
            <person name="Macmil S.L."/>
            <person name="Magdelenat G."/>
            <person name="Matthews L."/>
            <person name="McCorrison J."/>
            <person name="Monaghan E.L."/>
            <person name="Mun J.H."/>
            <person name="Najar F.Z."/>
            <person name="Nicholson C."/>
            <person name="Noirot C."/>
            <person name="O'Bleness M."/>
            <person name="Paule C.R."/>
            <person name="Poulain J."/>
            <person name="Prion F."/>
            <person name="Qin B."/>
            <person name="Qu C."/>
            <person name="Retzel E.F."/>
            <person name="Riddle C."/>
            <person name="Sallet E."/>
            <person name="Samain S."/>
            <person name="Samson N."/>
            <person name="Sanders I."/>
            <person name="Saurat O."/>
            <person name="Scarpelli C."/>
            <person name="Schiex T."/>
            <person name="Segurens B."/>
            <person name="Severin A.J."/>
            <person name="Sherrier D.J."/>
            <person name="Shi R."/>
            <person name="Sims S."/>
            <person name="Singer S.R."/>
            <person name="Sinharoy S."/>
            <person name="Sterck L."/>
            <person name="Viollet A."/>
            <person name="Wang B.B."/>
            <person name="Wang K."/>
            <person name="Wang M."/>
            <person name="Wang X."/>
            <person name="Warfsmann J."/>
            <person name="Weissenbach J."/>
            <person name="White D.D."/>
            <person name="White J.D."/>
            <person name="Wiley G.B."/>
            <person name="Wincker P."/>
            <person name="Xing Y."/>
            <person name="Yang L."/>
            <person name="Yao Z."/>
            <person name="Ying F."/>
            <person name="Zhai J."/>
            <person name="Zhou L."/>
            <person name="Zuber A."/>
            <person name="Denarie J."/>
            <person name="Dixon R.A."/>
            <person name="May G.D."/>
            <person name="Schwartz D.C."/>
            <person name="Rogers J."/>
            <person name="Quetier F."/>
            <person name="Town C.D."/>
            <person name="Roe B.A."/>
        </authorList>
    </citation>
    <scope>NUCLEOTIDE SEQUENCE [LARGE SCALE GENOMIC DNA]</scope>
    <source>
        <strain evidence="2">A17</strain>
        <strain evidence="3 4">cv. Jemalong A17</strain>
    </source>
</reference>
<gene>
    <name evidence="2" type="ordered locus">MTR_3g072363</name>
</gene>
<dbReference type="EMBL" id="CM001219">
    <property type="protein sequence ID" value="KEH34823.1"/>
    <property type="molecule type" value="Genomic_DNA"/>
</dbReference>
<dbReference type="EnsemblPlants" id="KEH34823">
    <property type="protein sequence ID" value="KEH34823"/>
    <property type="gene ID" value="MTR_3g072363"/>
</dbReference>
<dbReference type="Proteomes" id="UP000002051">
    <property type="component" value="Chromosome 3"/>
</dbReference>
<evidence type="ECO:0000313" key="4">
    <source>
        <dbReference type="Proteomes" id="UP000002051"/>
    </source>
</evidence>
<organism evidence="2 4">
    <name type="scientific">Medicago truncatula</name>
    <name type="common">Barrel medic</name>
    <name type="synonym">Medicago tribuloides</name>
    <dbReference type="NCBI Taxonomy" id="3880"/>
    <lineage>
        <taxon>Eukaryota</taxon>
        <taxon>Viridiplantae</taxon>
        <taxon>Streptophyta</taxon>
        <taxon>Embryophyta</taxon>
        <taxon>Tracheophyta</taxon>
        <taxon>Spermatophyta</taxon>
        <taxon>Magnoliopsida</taxon>
        <taxon>eudicotyledons</taxon>
        <taxon>Gunneridae</taxon>
        <taxon>Pentapetalae</taxon>
        <taxon>rosids</taxon>
        <taxon>fabids</taxon>
        <taxon>Fabales</taxon>
        <taxon>Fabaceae</taxon>
        <taxon>Papilionoideae</taxon>
        <taxon>50 kb inversion clade</taxon>
        <taxon>NPAAA clade</taxon>
        <taxon>Hologalegina</taxon>
        <taxon>IRL clade</taxon>
        <taxon>Trifolieae</taxon>
        <taxon>Medicago</taxon>
    </lineage>
</organism>
<evidence type="ECO:0000313" key="2">
    <source>
        <dbReference type="EMBL" id="KEH34823.1"/>
    </source>
</evidence>
<reference evidence="2 4" key="2">
    <citation type="journal article" date="2014" name="BMC Genomics">
        <title>An improved genome release (version Mt4.0) for the model legume Medicago truncatula.</title>
        <authorList>
            <person name="Tang H."/>
            <person name="Krishnakumar V."/>
            <person name="Bidwell S."/>
            <person name="Rosen B."/>
            <person name="Chan A."/>
            <person name="Zhou S."/>
            <person name="Gentzbittel L."/>
            <person name="Childs K.L."/>
            <person name="Yandell M."/>
            <person name="Gundlach H."/>
            <person name="Mayer K.F."/>
            <person name="Schwartz D.C."/>
            <person name="Town C.D."/>
        </authorList>
    </citation>
    <scope>GENOME REANNOTATION</scope>
    <source>
        <strain evidence="2">A17</strain>
        <strain evidence="3 4">cv. Jemalong A17</strain>
    </source>
</reference>
<accession>A0A072V0C6</accession>
<dbReference type="AlphaFoldDB" id="A0A072V0C6"/>
<sequence>MEENNHAVNPQQLEPPSALPEGWAKSRTAEQGGIDYFPSILTKNVGLRNPRRSQSLVGPNKEAQNPHSNFITSLTIMSDVRASTIVRSCASTIVLTNHVLKEEIVGTDVDHDRSRRLPNKDDFCL</sequence>
<reference evidence="3" key="3">
    <citation type="submission" date="2015-04" db="UniProtKB">
        <authorList>
            <consortium name="EnsemblPlants"/>
        </authorList>
    </citation>
    <scope>IDENTIFICATION</scope>
    <source>
        <strain evidence="3">cv. Jemalong A17</strain>
    </source>
</reference>
<dbReference type="HOGENOM" id="CLU_1996004_0_0_1"/>
<name>A0A072V0C6_MEDTR</name>
<protein>
    <submittedName>
        <fullName evidence="2 3">Uncharacterized protein</fullName>
    </submittedName>
</protein>
<evidence type="ECO:0000313" key="3">
    <source>
        <dbReference type="EnsemblPlants" id="KEH34823"/>
    </source>
</evidence>
<feature type="region of interest" description="Disordered" evidence="1">
    <location>
        <begin position="1"/>
        <end position="21"/>
    </location>
</feature>
<evidence type="ECO:0000256" key="1">
    <source>
        <dbReference type="SAM" id="MobiDB-lite"/>
    </source>
</evidence>
<feature type="compositionally biased region" description="Polar residues" evidence="1">
    <location>
        <begin position="1"/>
        <end position="14"/>
    </location>
</feature>
<keyword evidence="4" id="KW-1185">Reference proteome</keyword>
<proteinExistence type="predicted"/>